<keyword evidence="3" id="KW-1185">Reference proteome</keyword>
<protein>
    <recommendedName>
        <fullName evidence="1">Peptidase A2 domain-containing protein</fullName>
    </recommendedName>
</protein>
<sequence>MNTPDSRLHAALLADLAHTLRLGAGLGSIVTTVAPAAGHEDDRGAHDRLVGHLASGLDVQHGLTAILGVEGGHASLVDDLSGTLDASRGLTAILRPEHGRAPAAALADVYAAPDPCRLSTRALGLHHALDRAVRELRDVRDHLADVPLDLEDGDSDADLAGVLVRQRELAAKASRALGTALTTGDEAASLKVTMTSDLLDVGVDPTFLPHLDAPAEAESTPGDEAHLAGAIVVGSGGGGFNVITPSVARLAERLFSHGTPVASEDEVDRGAVAEAGDVLRQAADELGELNLRLADRSGGMGVTAWRQCTGHVDSLIQALDELGAALSDFRGADLRAMQWQPTLEDLDGVRWSDATATGGATRWPEAIREAVADPLVSQATAAVGVYVVRFGTVVGTSR</sequence>
<dbReference type="PROSITE" id="PS50175">
    <property type="entry name" value="ASP_PROT_RETROV"/>
    <property type="match status" value="1"/>
</dbReference>
<evidence type="ECO:0000313" key="2">
    <source>
        <dbReference type="EMBL" id="GAA1542413.1"/>
    </source>
</evidence>
<gene>
    <name evidence="2" type="ORF">GCM10009827_072490</name>
</gene>
<evidence type="ECO:0000313" key="3">
    <source>
        <dbReference type="Proteomes" id="UP001501470"/>
    </source>
</evidence>
<dbReference type="InterPro" id="IPR001995">
    <property type="entry name" value="Peptidase_A2_cat"/>
</dbReference>
<name>A0ABP4MDE6_9ACTN</name>
<proteinExistence type="predicted"/>
<accession>A0ABP4MDE6</accession>
<feature type="domain" description="Peptidase A2" evidence="1">
    <location>
        <begin position="195"/>
        <end position="237"/>
    </location>
</feature>
<dbReference type="EMBL" id="BAAAQD010000016">
    <property type="protein sequence ID" value="GAA1542413.1"/>
    <property type="molecule type" value="Genomic_DNA"/>
</dbReference>
<dbReference type="Proteomes" id="UP001501470">
    <property type="component" value="Unassembled WGS sequence"/>
</dbReference>
<organism evidence="2 3">
    <name type="scientific">Dactylosporangium maewongense</name>
    <dbReference type="NCBI Taxonomy" id="634393"/>
    <lineage>
        <taxon>Bacteria</taxon>
        <taxon>Bacillati</taxon>
        <taxon>Actinomycetota</taxon>
        <taxon>Actinomycetes</taxon>
        <taxon>Micromonosporales</taxon>
        <taxon>Micromonosporaceae</taxon>
        <taxon>Dactylosporangium</taxon>
    </lineage>
</organism>
<reference evidence="3" key="1">
    <citation type="journal article" date="2019" name="Int. J. Syst. Evol. Microbiol.">
        <title>The Global Catalogue of Microorganisms (GCM) 10K type strain sequencing project: providing services to taxonomists for standard genome sequencing and annotation.</title>
        <authorList>
            <consortium name="The Broad Institute Genomics Platform"/>
            <consortium name="The Broad Institute Genome Sequencing Center for Infectious Disease"/>
            <person name="Wu L."/>
            <person name="Ma J."/>
        </authorList>
    </citation>
    <scope>NUCLEOTIDE SEQUENCE [LARGE SCALE GENOMIC DNA]</scope>
    <source>
        <strain evidence="3">JCM 15933</strain>
    </source>
</reference>
<dbReference type="RefSeq" id="WP_344507208.1">
    <property type="nucleotide sequence ID" value="NZ_BAAAQD010000016.1"/>
</dbReference>
<comment type="caution">
    <text evidence="2">The sequence shown here is derived from an EMBL/GenBank/DDBJ whole genome shotgun (WGS) entry which is preliminary data.</text>
</comment>
<evidence type="ECO:0000259" key="1">
    <source>
        <dbReference type="PROSITE" id="PS50175"/>
    </source>
</evidence>